<gene>
    <name evidence="1" type="ORF">Taro_035559</name>
</gene>
<keyword evidence="2" id="KW-1185">Reference proteome</keyword>
<proteinExistence type="predicted"/>
<evidence type="ECO:0000313" key="2">
    <source>
        <dbReference type="Proteomes" id="UP000652761"/>
    </source>
</evidence>
<dbReference type="AlphaFoldDB" id="A0A843W456"/>
<dbReference type="EMBL" id="NMUH01002919">
    <property type="protein sequence ID" value="MQM02786.1"/>
    <property type="molecule type" value="Genomic_DNA"/>
</dbReference>
<evidence type="ECO:0000313" key="1">
    <source>
        <dbReference type="EMBL" id="MQM02786.1"/>
    </source>
</evidence>
<comment type="caution">
    <text evidence="1">The sequence shown here is derived from an EMBL/GenBank/DDBJ whole genome shotgun (WGS) entry which is preliminary data.</text>
</comment>
<name>A0A843W456_COLES</name>
<protein>
    <submittedName>
        <fullName evidence="1">Uncharacterized protein</fullName>
    </submittedName>
</protein>
<reference evidence="1" key="1">
    <citation type="submission" date="2017-07" db="EMBL/GenBank/DDBJ databases">
        <title>Taro Niue Genome Assembly and Annotation.</title>
        <authorList>
            <person name="Atibalentja N."/>
            <person name="Keating K."/>
            <person name="Fields C.J."/>
        </authorList>
    </citation>
    <scope>NUCLEOTIDE SEQUENCE</scope>
    <source>
        <strain evidence="1">Niue_2</strain>
        <tissue evidence="1">Leaf</tissue>
    </source>
</reference>
<accession>A0A843W456</accession>
<dbReference type="Proteomes" id="UP000652761">
    <property type="component" value="Unassembled WGS sequence"/>
</dbReference>
<sequence>MSNAIENIGCAVNPAWISGLSTLNGRTGEGRCCHAAAAAPQPLPPLAAEAAASLPHSPPLSSHPLHFSSYKYPMKGEEEEHPKCIPMACMCACKCV</sequence>
<organism evidence="1 2">
    <name type="scientific">Colocasia esculenta</name>
    <name type="common">Wild taro</name>
    <name type="synonym">Arum esculentum</name>
    <dbReference type="NCBI Taxonomy" id="4460"/>
    <lineage>
        <taxon>Eukaryota</taxon>
        <taxon>Viridiplantae</taxon>
        <taxon>Streptophyta</taxon>
        <taxon>Embryophyta</taxon>
        <taxon>Tracheophyta</taxon>
        <taxon>Spermatophyta</taxon>
        <taxon>Magnoliopsida</taxon>
        <taxon>Liliopsida</taxon>
        <taxon>Araceae</taxon>
        <taxon>Aroideae</taxon>
        <taxon>Colocasieae</taxon>
        <taxon>Colocasia</taxon>
    </lineage>
</organism>